<evidence type="ECO:0000313" key="8">
    <source>
        <dbReference type="Proteomes" id="UP000027178"/>
    </source>
</evidence>
<gene>
    <name evidence="7" type="ORF">KCH_06870</name>
</gene>
<dbReference type="Proteomes" id="UP000027178">
    <property type="component" value="Unassembled WGS sequence"/>
</dbReference>
<dbReference type="Pfam" id="PF09360">
    <property type="entry name" value="zf-CDGSH"/>
    <property type="match status" value="1"/>
</dbReference>
<sequence length="110" mass="11939">MTGPGGMVRARRPDRTRRPDGGVGGGARVSGAEREPSAQAVPPTPPVPRVRLTERGPLLIDGPVELLLPDGTTLSCDRPVVAVCTCRRSRRYPLCDTSHRRRGRPRPEQP</sequence>
<feature type="domain" description="Iron-binding zinc finger CDGSH type" evidence="6">
    <location>
        <begin position="61"/>
        <end position="105"/>
    </location>
</feature>
<keyword evidence="3" id="KW-0408">Iron</keyword>
<dbReference type="GO" id="GO:0051537">
    <property type="term" value="F:2 iron, 2 sulfur cluster binding"/>
    <property type="evidence" value="ECO:0007669"/>
    <property type="project" value="UniProtKB-KW"/>
</dbReference>
<reference evidence="7 8" key="1">
    <citation type="submission" date="2014-05" db="EMBL/GenBank/DDBJ databases">
        <title>Draft Genome Sequence of Kitasatospora cheerisanensis KCTC 2395.</title>
        <authorList>
            <person name="Nam D.H."/>
        </authorList>
    </citation>
    <scope>NUCLEOTIDE SEQUENCE [LARGE SCALE GENOMIC DNA]</scope>
    <source>
        <strain evidence="7 8">KCTC 2395</strain>
    </source>
</reference>
<dbReference type="Gene3D" id="3.40.5.90">
    <property type="entry name" value="CDGSH iron-sulfur domain, mitoNEET-type"/>
    <property type="match status" value="1"/>
</dbReference>
<organism evidence="7 8">
    <name type="scientific">Kitasatospora cheerisanensis KCTC 2395</name>
    <dbReference type="NCBI Taxonomy" id="1348663"/>
    <lineage>
        <taxon>Bacteria</taxon>
        <taxon>Bacillati</taxon>
        <taxon>Actinomycetota</taxon>
        <taxon>Actinomycetes</taxon>
        <taxon>Kitasatosporales</taxon>
        <taxon>Streptomycetaceae</taxon>
        <taxon>Kitasatospora</taxon>
    </lineage>
</organism>
<proteinExistence type="predicted"/>
<evidence type="ECO:0000256" key="3">
    <source>
        <dbReference type="ARBA" id="ARBA00023004"/>
    </source>
</evidence>
<dbReference type="eggNOG" id="COG3369">
    <property type="taxonomic scope" value="Bacteria"/>
</dbReference>
<dbReference type="HOGENOM" id="CLU_173940_1_1_11"/>
<feature type="compositionally biased region" description="Basic and acidic residues" evidence="5">
    <location>
        <begin position="11"/>
        <end position="20"/>
    </location>
</feature>
<keyword evidence="4" id="KW-0411">Iron-sulfur</keyword>
<evidence type="ECO:0000256" key="2">
    <source>
        <dbReference type="ARBA" id="ARBA00022723"/>
    </source>
</evidence>
<dbReference type="EMBL" id="JNBY01000028">
    <property type="protein sequence ID" value="KDN87577.1"/>
    <property type="molecule type" value="Genomic_DNA"/>
</dbReference>
<evidence type="ECO:0000256" key="5">
    <source>
        <dbReference type="SAM" id="MobiDB-lite"/>
    </source>
</evidence>
<evidence type="ECO:0000313" key="7">
    <source>
        <dbReference type="EMBL" id="KDN87577.1"/>
    </source>
</evidence>
<evidence type="ECO:0000259" key="6">
    <source>
        <dbReference type="SMART" id="SM00704"/>
    </source>
</evidence>
<keyword evidence="8" id="KW-1185">Reference proteome</keyword>
<dbReference type="InterPro" id="IPR042216">
    <property type="entry name" value="MitoNEET_CISD"/>
</dbReference>
<dbReference type="PATRIC" id="fig|1348663.4.peg.656"/>
<keyword evidence="2" id="KW-0479">Metal-binding</keyword>
<comment type="caution">
    <text evidence="7">The sequence shown here is derived from an EMBL/GenBank/DDBJ whole genome shotgun (WGS) entry which is preliminary data.</text>
</comment>
<dbReference type="AlphaFoldDB" id="A0A066Z245"/>
<accession>A0A066Z245</accession>
<dbReference type="InterPro" id="IPR018967">
    <property type="entry name" value="FeS-contain_CDGSH-typ"/>
</dbReference>
<dbReference type="SMART" id="SM00704">
    <property type="entry name" value="ZnF_CDGSH"/>
    <property type="match status" value="1"/>
</dbReference>
<dbReference type="GO" id="GO:0005737">
    <property type="term" value="C:cytoplasm"/>
    <property type="evidence" value="ECO:0007669"/>
    <property type="project" value="UniProtKB-ARBA"/>
</dbReference>
<name>A0A066Z245_9ACTN</name>
<evidence type="ECO:0000256" key="1">
    <source>
        <dbReference type="ARBA" id="ARBA00022714"/>
    </source>
</evidence>
<dbReference type="GO" id="GO:0046872">
    <property type="term" value="F:metal ion binding"/>
    <property type="evidence" value="ECO:0007669"/>
    <property type="project" value="UniProtKB-KW"/>
</dbReference>
<protein>
    <recommendedName>
        <fullName evidence="6">Iron-binding zinc finger CDGSH type domain-containing protein</fullName>
    </recommendedName>
</protein>
<evidence type="ECO:0000256" key="4">
    <source>
        <dbReference type="ARBA" id="ARBA00023014"/>
    </source>
</evidence>
<keyword evidence="1" id="KW-0001">2Fe-2S</keyword>
<feature type="region of interest" description="Disordered" evidence="5">
    <location>
        <begin position="1"/>
        <end position="54"/>
    </location>
</feature>